<keyword evidence="3" id="KW-1185">Reference proteome</keyword>
<dbReference type="GeneID" id="28842164"/>
<feature type="compositionally biased region" description="Low complexity" evidence="1">
    <location>
        <begin position="114"/>
        <end position="134"/>
    </location>
</feature>
<evidence type="ECO:0000256" key="1">
    <source>
        <dbReference type="SAM" id="MobiDB-lite"/>
    </source>
</evidence>
<evidence type="ECO:0000313" key="3">
    <source>
        <dbReference type="Proteomes" id="UP000091956"/>
    </source>
</evidence>
<dbReference type="RefSeq" id="XP_018127139.1">
    <property type="nucleotide sequence ID" value="XM_018278197.2"/>
</dbReference>
<reference evidence="3" key="2">
    <citation type="journal article" date="2018" name="Nat. Commun.">
        <title>Extreme sensitivity to ultraviolet light in the fungal pathogen causing white-nose syndrome of bats.</title>
        <authorList>
            <person name="Palmer J.M."/>
            <person name="Drees K.P."/>
            <person name="Foster J.T."/>
            <person name="Lindner D.L."/>
        </authorList>
    </citation>
    <scope>NUCLEOTIDE SEQUENCE [LARGE SCALE GENOMIC DNA]</scope>
    <source>
        <strain evidence="3">UAMH 10579</strain>
    </source>
</reference>
<dbReference type="Proteomes" id="UP000091956">
    <property type="component" value="Unassembled WGS sequence"/>
</dbReference>
<feature type="compositionally biased region" description="Basic and acidic residues" evidence="1">
    <location>
        <begin position="186"/>
        <end position="200"/>
    </location>
</feature>
<reference evidence="2 3" key="1">
    <citation type="submission" date="2016-03" db="EMBL/GenBank/DDBJ databases">
        <title>Comparative genomics of Pseudogymnoascus destructans, the fungus causing white-nose syndrome of bats.</title>
        <authorList>
            <person name="Palmer J.M."/>
            <person name="Drees K.P."/>
            <person name="Foster J.T."/>
            <person name="Lindner D.L."/>
        </authorList>
    </citation>
    <scope>NUCLEOTIDE SEQUENCE [LARGE SCALE GENOMIC DNA]</scope>
    <source>
        <strain evidence="2 3">UAMH 10579</strain>
    </source>
</reference>
<feature type="region of interest" description="Disordered" evidence="1">
    <location>
        <begin position="24"/>
        <end position="43"/>
    </location>
</feature>
<dbReference type="EMBL" id="KV460254">
    <property type="protein sequence ID" value="OBT93406.1"/>
    <property type="molecule type" value="Genomic_DNA"/>
</dbReference>
<evidence type="ECO:0000313" key="2">
    <source>
        <dbReference type="EMBL" id="OBT93406.1"/>
    </source>
</evidence>
<proteinExistence type="predicted"/>
<dbReference type="OrthoDB" id="3439919at2759"/>
<organism evidence="2 3">
    <name type="scientific">Pseudogymnoascus verrucosus</name>
    <dbReference type="NCBI Taxonomy" id="342668"/>
    <lineage>
        <taxon>Eukaryota</taxon>
        <taxon>Fungi</taxon>
        <taxon>Dikarya</taxon>
        <taxon>Ascomycota</taxon>
        <taxon>Pezizomycotina</taxon>
        <taxon>Leotiomycetes</taxon>
        <taxon>Thelebolales</taxon>
        <taxon>Thelebolaceae</taxon>
        <taxon>Pseudogymnoascus</taxon>
    </lineage>
</organism>
<name>A0A1B8GC45_9PEZI</name>
<feature type="compositionally biased region" description="Low complexity" evidence="1">
    <location>
        <begin position="89"/>
        <end position="101"/>
    </location>
</feature>
<feature type="compositionally biased region" description="Basic and acidic residues" evidence="1">
    <location>
        <begin position="161"/>
        <end position="176"/>
    </location>
</feature>
<accession>A0A1B8GC45</accession>
<protein>
    <submittedName>
        <fullName evidence="2">Uncharacterized protein</fullName>
    </submittedName>
</protein>
<gene>
    <name evidence="2" type="ORF">VE01_08778</name>
</gene>
<dbReference type="AlphaFoldDB" id="A0A1B8GC45"/>
<sequence length="280" mass="32053">MCLVRVSKEDDPVEPPRIYVRRRESVSHSRRTSQVVIRPTTTSRQSITRITSVEQRAPVERAPRPVEYVEGYPGPNPDPGNFPMIVQAPTPNRSPRNSPRTSHTHVVMYEGSPRNSRTSVTSRQSVRQGSLRSQRSQRSRQDGRRHSRNNSGEIFIVNPPVRERSRSPAVETRGRADSYAVRHVSVGRESRDPSREPSRERRSKVHLTTPLSPMEVDKVQRGLEASRDTMMVEDVRPRARSITYGANPRMSAGRLEDRERVLVEEDGRRKEFYKTKSLSP</sequence>
<feature type="region of interest" description="Disordered" evidence="1">
    <location>
        <begin position="55"/>
        <end position="207"/>
    </location>
</feature>